<accession>A0A6M2DHM5</accession>
<dbReference type="EMBL" id="GIIL01000631">
    <property type="protein sequence ID" value="NOV44357.1"/>
    <property type="molecule type" value="Transcribed_RNA"/>
</dbReference>
<name>A0A6M2DHM5_XENCH</name>
<dbReference type="PROSITE" id="PS00724">
    <property type="entry name" value="SRP1_TIP1"/>
    <property type="match status" value="1"/>
</dbReference>
<evidence type="ECO:0000313" key="1">
    <source>
        <dbReference type="EMBL" id="NOV44357.1"/>
    </source>
</evidence>
<reference evidence="1" key="1">
    <citation type="submission" date="2020-03" db="EMBL/GenBank/DDBJ databases">
        <title>Transcriptomic Profiling of the Digestive Tract of the Rat Flea, Xenopsylla cheopis, Following Blood Feeding and Infection with Yersinia pestis.</title>
        <authorList>
            <person name="Bland D.M."/>
            <person name="Martens C.A."/>
            <person name="Virtaneva K."/>
            <person name="Kanakabandi K."/>
            <person name="Long D."/>
            <person name="Rosenke R."/>
            <person name="Saturday G.A."/>
            <person name="Hoyt F.H."/>
            <person name="Bruno D.P."/>
            <person name="Ribeiro J.M.C."/>
            <person name="Hinnebusch J."/>
        </authorList>
    </citation>
    <scope>NUCLEOTIDE SEQUENCE</scope>
</reference>
<sequence>MSENQVLACRNKINEALGEKSSTYWSLVKNWLKQIYSEEELNMKAQKMFEDCTLHLSFMVALKNRILKKSTFEPANLADYVPMYQTQPGPYLYGNSAVQVQSYSSKELFLPDKAMVLGRLLIALDDELEDATESAAEMIVEATHMFLKNLLTSIFTKYRSYNTYAGAKYNVGCPVPNPWYSTRLTEELDESTFANADERHFIDPNPDETERRKLYASSTSDKSKCKKAPITVDQVYDVLRSHKGTIPNYSIFAMARERISMDLEDSDE</sequence>
<protein>
    <submittedName>
        <fullName evidence="1">Putative transcriptional adapter 1-like isoform x1</fullName>
    </submittedName>
</protein>
<dbReference type="AlphaFoldDB" id="A0A6M2DHM5"/>
<organism evidence="1">
    <name type="scientific">Xenopsylla cheopis</name>
    <name type="common">Oriental rat flea</name>
    <name type="synonym">Pulex cheopis</name>
    <dbReference type="NCBI Taxonomy" id="163159"/>
    <lineage>
        <taxon>Eukaryota</taxon>
        <taxon>Metazoa</taxon>
        <taxon>Ecdysozoa</taxon>
        <taxon>Arthropoda</taxon>
        <taxon>Hexapoda</taxon>
        <taxon>Insecta</taxon>
        <taxon>Pterygota</taxon>
        <taxon>Neoptera</taxon>
        <taxon>Endopterygota</taxon>
        <taxon>Siphonaptera</taxon>
        <taxon>Pulicidae</taxon>
        <taxon>Xenopsyllinae</taxon>
        <taxon>Xenopsylla</taxon>
    </lineage>
</organism>
<dbReference type="InterPro" id="IPR000992">
    <property type="entry name" value="SRP1_TIP1"/>
</dbReference>
<proteinExistence type="predicted"/>